<dbReference type="Gene3D" id="2.130.10.80">
    <property type="entry name" value="Galactose oxidase/kelch, beta-propeller"/>
    <property type="match status" value="1"/>
</dbReference>
<dbReference type="Pfam" id="PF22633">
    <property type="entry name" value="F5_F8_type_C_2"/>
    <property type="match status" value="1"/>
</dbReference>
<keyword evidence="3" id="KW-1015">Disulfide bond</keyword>
<dbReference type="PANTHER" id="PTHR32208:SF68">
    <property type="entry name" value="GALACTOSE OXIDASE"/>
    <property type="match status" value="1"/>
</dbReference>
<dbReference type="SUPFAM" id="SSF49373">
    <property type="entry name" value="Invasin/intimin cell-adhesion fragments"/>
    <property type="match status" value="4"/>
</dbReference>
<dbReference type="CDD" id="cd02851">
    <property type="entry name" value="E_set_GO_C"/>
    <property type="match status" value="1"/>
</dbReference>
<evidence type="ECO:0000259" key="5">
    <source>
        <dbReference type="SMART" id="SM00635"/>
    </source>
</evidence>
<dbReference type="SUPFAM" id="SSF49785">
    <property type="entry name" value="Galactose-binding domain-like"/>
    <property type="match status" value="2"/>
</dbReference>
<dbReference type="Pfam" id="PF02368">
    <property type="entry name" value="Big_2"/>
    <property type="match status" value="4"/>
</dbReference>
<dbReference type="InterPro" id="IPR008979">
    <property type="entry name" value="Galactose-bd-like_sf"/>
</dbReference>
<evidence type="ECO:0000256" key="2">
    <source>
        <dbReference type="ARBA" id="ARBA00022837"/>
    </source>
</evidence>
<gene>
    <name evidence="6" type="ORF">SAMN04488513_1101</name>
</gene>
<feature type="non-terminal residue" evidence="6">
    <location>
        <position position="1"/>
    </location>
</feature>
<evidence type="ECO:0000256" key="1">
    <source>
        <dbReference type="ARBA" id="ARBA00022723"/>
    </source>
</evidence>
<dbReference type="SUPFAM" id="SSF81296">
    <property type="entry name" value="E set domains"/>
    <property type="match status" value="1"/>
</dbReference>
<dbReference type="InterPro" id="IPR011043">
    <property type="entry name" value="Gal_Oxase/kelch_b-propeller"/>
</dbReference>
<dbReference type="InterPro" id="IPR014756">
    <property type="entry name" value="Ig_E-set"/>
</dbReference>
<dbReference type="Proteomes" id="UP000184543">
    <property type="component" value="Unassembled WGS sequence"/>
</dbReference>
<dbReference type="InterPro" id="IPR015202">
    <property type="entry name" value="GO-like_E_set"/>
</dbReference>
<dbReference type="AlphaFoldDB" id="A0A1M6MIB8"/>
<dbReference type="Gene3D" id="2.60.40.10">
    <property type="entry name" value="Immunoglobulins"/>
    <property type="match status" value="1"/>
</dbReference>
<dbReference type="PANTHER" id="PTHR32208">
    <property type="entry name" value="SECRETED PROTEIN-RELATED"/>
    <property type="match status" value="1"/>
</dbReference>
<reference evidence="7" key="1">
    <citation type="submission" date="2016-11" db="EMBL/GenBank/DDBJ databases">
        <authorList>
            <person name="Varghese N."/>
            <person name="Submissions S."/>
        </authorList>
    </citation>
    <scope>NUCLEOTIDE SEQUENCE [LARGE SCALE GENOMIC DNA]</scope>
    <source>
        <strain evidence="7">DSM 19858</strain>
    </source>
</reference>
<dbReference type="RefSeq" id="WP_072995193.1">
    <property type="nucleotide sequence ID" value="NZ_FQYU01000010.1"/>
</dbReference>
<feature type="domain" description="Fucolectin tachylectin-4 pentraxin-1" evidence="4">
    <location>
        <begin position="785"/>
        <end position="940"/>
    </location>
</feature>
<accession>A0A1M6MIB8</accession>
<protein>
    <submittedName>
        <fullName evidence="6">Ig-like domain (Group 2)</fullName>
    </submittedName>
</protein>
<dbReference type="InterPro" id="IPR006585">
    <property type="entry name" value="FTP1"/>
</dbReference>
<evidence type="ECO:0000259" key="4">
    <source>
        <dbReference type="SMART" id="SM00607"/>
    </source>
</evidence>
<dbReference type="SUPFAM" id="SSF50965">
    <property type="entry name" value="Galactose oxidase, central domain"/>
    <property type="match status" value="1"/>
</dbReference>
<dbReference type="Gene3D" id="2.60.120.260">
    <property type="entry name" value="Galactose-binding domain-like"/>
    <property type="match status" value="2"/>
</dbReference>
<organism evidence="6 7">
    <name type="scientific">Pseudozobellia thermophila</name>
    <dbReference type="NCBI Taxonomy" id="192903"/>
    <lineage>
        <taxon>Bacteria</taxon>
        <taxon>Pseudomonadati</taxon>
        <taxon>Bacteroidota</taxon>
        <taxon>Flavobacteriia</taxon>
        <taxon>Flavobacteriales</taxon>
        <taxon>Flavobacteriaceae</taxon>
        <taxon>Pseudozobellia</taxon>
    </lineage>
</organism>
<keyword evidence="7" id="KW-1185">Reference proteome</keyword>
<name>A0A1M6MIB8_9FLAO</name>
<evidence type="ECO:0000313" key="6">
    <source>
        <dbReference type="EMBL" id="SHJ83212.1"/>
    </source>
</evidence>
<feature type="domain" description="BIG2" evidence="5">
    <location>
        <begin position="45"/>
        <end position="122"/>
    </location>
</feature>
<keyword evidence="1" id="KW-0479">Metal-binding</keyword>
<dbReference type="SMART" id="SM00607">
    <property type="entry name" value="FTP"/>
    <property type="match status" value="1"/>
</dbReference>
<dbReference type="InterPro" id="IPR037293">
    <property type="entry name" value="Gal_Oxidase_central_sf"/>
</dbReference>
<dbReference type="InterPro" id="IPR013783">
    <property type="entry name" value="Ig-like_fold"/>
</dbReference>
<dbReference type="SMART" id="SM00635">
    <property type="entry name" value="BID_2"/>
    <property type="match status" value="3"/>
</dbReference>
<dbReference type="EMBL" id="FQYU01000010">
    <property type="protein sequence ID" value="SHJ83212.1"/>
    <property type="molecule type" value="Genomic_DNA"/>
</dbReference>
<evidence type="ECO:0000256" key="3">
    <source>
        <dbReference type="ARBA" id="ARBA00023157"/>
    </source>
</evidence>
<feature type="domain" description="BIG2" evidence="5">
    <location>
        <begin position="131"/>
        <end position="208"/>
    </location>
</feature>
<proteinExistence type="predicted"/>
<feature type="non-terminal residue" evidence="6">
    <location>
        <position position="1214"/>
    </location>
</feature>
<feature type="domain" description="BIG2" evidence="5">
    <location>
        <begin position="699"/>
        <end position="776"/>
    </location>
</feature>
<dbReference type="GO" id="GO:0046872">
    <property type="term" value="F:metal ion binding"/>
    <property type="evidence" value="ECO:0007669"/>
    <property type="project" value="UniProtKB-KW"/>
</dbReference>
<dbReference type="InterPro" id="IPR008964">
    <property type="entry name" value="Invasin/intimin_cell_adhesion"/>
</dbReference>
<dbReference type="SMART" id="SM00612">
    <property type="entry name" value="Kelch"/>
    <property type="match status" value="2"/>
</dbReference>
<dbReference type="InterPro" id="IPR006652">
    <property type="entry name" value="Kelch_1"/>
</dbReference>
<evidence type="ECO:0000313" key="7">
    <source>
        <dbReference type="Proteomes" id="UP000184543"/>
    </source>
</evidence>
<dbReference type="InterPro" id="IPR003343">
    <property type="entry name" value="Big_2"/>
</dbReference>
<dbReference type="Pfam" id="PF09118">
    <property type="entry name" value="GO-like_E_set"/>
    <property type="match status" value="1"/>
</dbReference>
<sequence length="1214" mass="127314">ENIATVDGTGLVTALVPGTVTVTATTNDGGFTSSSVITVEAAPIPVTGIAVTPDAATVTEGGILQLTAAVEPSDADDAGVIWSSDDESVATVDGSGLVTALVPGTATVTATTNDGSFTSSSIITVEAAPVPVTGIAVTPDVATVTEGDILQLTAAVEPSDADDAGVIWTSDDENIATVDGSGLVTALVPGTVTVTATTNDGGFTSTSEISVLPRLDRVGSWSEPIPFGIVPVAVANLPDGRLVVWSSKYKDYFGGADGFTYTELFDPFMGPNGMPLGEKSTSTNHDMFCPGINNLPNGMILVTGGSSNAKATLYDYSTETWIATDNMNIGRGYQGSVTLSDGSVMVIGGSWSGGLAPQGEKIAELWRQETGWKVLPGLRSDILFNQNDLDFEEEGVYRADNHSWLWAAPNGKVFHAGPSEDMHWIDVAANGSFEFAGKRSNDTYSMKGTTVMFDVGKILKVGGATSYASGDAAKDNSYVIDINDENNVTVTPTVNNLQYSRTMHNSVVLPDGKVLVTGGLSTARVFTDEGARLNGELYDPETNTWSVVAGMQVPRTYHSVSILQADGRVFVGGGGLCVTCSNHLDAEIYSPGYLFDSDGNLAERPVISAPEAADYNSTIVVNGSAGIQEFSFIKMSSSTHSTNNEQRRIPLTFSGNGTYTLNVPDRNLLPPGYYMLFAIGANGTPSIAESVLVGVPTVLVEEVLVSPSYVDMQSGEIQLLEASIFPNNAEDQTVVWSSNDNSVASVDSNGVVTAVASGTAVILATSGDGRSMASANIIVDGGCTLSNVALGGMAIQSSVYGNGLASLAVDGNRVGGTPHSNSQGIADLQHTQEETSPWWQIDLGSSYFLEELLIYNRTDKLQSRLRDFHVFVSNTPFSTQESLQDLLENSNISDYYFAGSASLEETIELRTDGRFIRIQLSDNGILHMSEVEILGCIIGNSLCEGTTPVTISQSGPYLDSDDLQTLIGSPSGGTWSLASSDGTFDPSIGPGTYTVSYTYDNGEGCVQTAAENIIVKAACDGVPPIEISSFGPYLDTNQVQELTANPSGGTWSGASTDGTFDPGIGPGIYTVTYTYDNGLGCVQTESIEIKVISLDEECNLSNIAIGGTSTQSSTYGDGLASLAINGSTVGSSPNSNSSGSANLQHTLEEESPWWQVDLGSLYTLGNLKIHNRSNGFESRLNFFYVLVSPTPFPDGSGLGDLLSDGEVESYYFSG</sequence>
<keyword evidence="2" id="KW-0106">Calcium</keyword>
<dbReference type="STRING" id="192903.SAMN04488513_1101"/>
<dbReference type="Gene3D" id="2.60.40.1080">
    <property type="match status" value="4"/>
</dbReference>